<dbReference type="EMBL" id="CAICTM010000001">
    <property type="protein sequence ID" value="CAB9496089.1"/>
    <property type="molecule type" value="Genomic_DNA"/>
</dbReference>
<dbReference type="AlphaFoldDB" id="A0A9N8D4U0"/>
<accession>A0A9N8D4U0</accession>
<organism evidence="2 3">
    <name type="scientific">Seminavis robusta</name>
    <dbReference type="NCBI Taxonomy" id="568900"/>
    <lineage>
        <taxon>Eukaryota</taxon>
        <taxon>Sar</taxon>
        <taxon>Stramenopiles</taxon>
        <taxon>Ochrophyta</taxon>
        <taxon>Bacillariophyta</taxon>
        <taxon>Bacillariophyceae</taxon>
        <taxon>Bacillariophycidae</taxon>
        <taxon>Naviculales</taxon>
        <taxon>Naviculaceae</taxon>
        <taxon>Seminavis</taxon>
    </lineage>
</organism>
<sequence>MVENWTGQWAAMLIQPAPWATNCFALFHIFSSLVCIPTPGTYAGISNKCSWEAASIHVFWSQPQPFSWHTSGFPDDHVQQPTSTPDRPRAFMFMGIHQNVQVEFMGSTSPCPFIPGTATMHTSEHTYW</sequence>
<protein>
    <submittedName>
        <fullName evidence="2">Uncharacterized protein</fullName>
    </submittedName>
</protein>
<keyword evidence="1" id="KW-0732">Signal</keyword>
<comment type="caution">
    <text evidence="2">The sequence shown here is derived from an EMBL/GenBank/DDBJ whole genome shotgun (WGS) entry which is preliminary data.</text>
</comment>
<reference evidence="2" key="1">
    <citation type="submission" date="2020-06" db="EMBL/GenBank/DDBJ databases">
        <authorList>
            <consortium name="Plant Systems Biology data submission"/>
        </authorList>
    </citation>
    <scope>NUCLEOTIDE SEQUENCE</scope>
    <source>
        <strain evidence="2">D6</strain>
    </source>
</reference>
<proteinExistence type="predicted"/>
<feature type="chain" id="PRO_5040492152" evidence="1">
    <location>
        <begin position="44"/>
        <end position="128"/>
    </location>
</feature>
<evidence type="ECO:0000256" key="1">
    <source>
        <dbReference type="SAM" id="SignalP"/>
    </source>
</evidence>
<dbReference type="Proteomes" id="UP001153069">
    <property type="component" value="Unassembled WGS sequence"/>
</dbReference>
<feature type="signal peptide" evidence="1">
    <location>
        <begin position="1"/>
        <end position="43"/>
    </location>
</feature>
<evidence type="ECO:0000313" key="2">
    <source>
        <dbReference type="EMBL" id="CAB9496089.1"/>
    </source>
</evidence>
<evidence type="ECO:0000313" key="3">
    <source>
        <dbReference type="Proteomes" id="UP001153069"/>
    </source>
</evidence>
<gene>
    <name evidence="2" type="ORF">SEMRO_1_G000671.1</name>
</gene>
<name>A0A9N8D4U0_9STRA</name>
<keyword evidence="3" id="KW-1185">Reference proteome</keyword>